<gene>
    <name evidence="1" type="ORF">GCM10009576_099330</name>
</gene>
<reference evidence="1 2" key="1">
    <citation type="journal article" date="2019" name="Int. J. Syst. Evol. Microbiol.">
        <title>The Global Catalogue of Microorganisms (GCM) 10K type strain sequencing project: providing services to taxonomists for standard genome sequencing and annotation.</title>
        <authorList>
            <consortium name="The Broad Institute Genomics Platform"/>
            <consortium name="The Broad Institute Genome Sequencing Center for Infectious Disease"/>
            <person name="Wu L."/>
            <person name="Ma J."/>
        </authorList>
    </citation>
    <scope>NUCLEOTIDE SEQUENCE [LARGE SCALE GENOMIC DNA]</scope>
    <source>
        <strain evidence="1 2">JCM 11445</strain>
    </source>
</reference>
<name>A0ABN1TEU4_9ACTN</name>
<organism evidence="1 2">
    <name type="scientific">Streptomyces rhizosphaericus</name>
    <dbReference type="NCBI Taxonomy" id="114699"/>
    <lineage>
        <taxon>Bacteria</taxon>
        <taxon>Bacillati</taxon>
        <taxon>Actinomycetota</taxon>
        <taxon>Actinomycetes</taxon>
        <taxon>Kitasatosporales</taxon>
        <taxon>Streptomycetaceae</taxon>
        <taxon>Streptomyces</taxon>
        <taxon>Streptomyces violaceusniger group</taxon>
    </lineage>
</organism>
<keyword evidence="2" id="KW-1185">Reference proteome</keyword>
<dbReference type="Proteomes" id="UP001500033">
    <property type="component" value="Unassembled WGS sequence"/>
</dbReference>
<evidence type="ECO:0000313" key="1">
    <source>
        <dbReference type="EMBL" id="GAA1074578.1"/>
    </source>
</evidence>
<protein>
    <submittedName>
        <fullName evidence="1">Uncharacterized protein</fullName>
    </submittedName>
</protein>
<evidence type="ECO:0000313" key="2">
    <source>
        <dbReference type="Proteomes" id="UP001500033"/>
    </source>
</evidence>
<sequence length="149" mass="16782">MSAVPRYTSKLPPFPVQLNYDPDEDRSPYSLGLIADAHRDISGVADCYRGVIEVIFDDARARFGDHDPRVIKAFRKGCTLEEVLANTESVVRFAAQYKDTELYAQNAYQVIVLRALCRLEVEDRHSWLQLVQQGEDPLVAVDVLLAANT</sequence>
<dbReference type="EMBL" id="BAAAIE010000553">
    <property type="protein sequence ID" value="GAA1074578.1"/>
    <property type="molecule type" value="Genomic_DNA"/>
</dbReference>
<accession>A0ABN1TEU4</accession>
<proteinExistence type="predicted"/>
<comment type="caution">
    <text evidence="1">The sequence shown here is derived from an EMBL/GenBank/DDBJ whole genome shotgun (WGS) entry which is preliminary data.</text>
</comment>